<dbReference type="SUPFAM" id="SSF48452">
    <property type="entry name" value="TPR-like"/>
    <property type="match status" value="1"/>
</dbReference>
<gene>
    <name evidence="1" type="ORF">ALO63_101589</name>
</gene>
<evidence type="ECO:0000313" key="1">
    <source>
        <dbReference type="EMBL" id="KPX96800.1"/>
    </source>
</evidence>
<organism evidence="1 2">
    <name type="scientific">Pseudomonas amygdali pv. mori</name>
    <dbReference type="NCBI Taxonomy" id="34065"/>
    <lineage>
        <taxon>Bacteria</taxon>
        <taxon>Pseudomonadati</taxon>
        <taxon>Pseudomonadota</taxon>
        <taxon>Gammaproteobacteria</taxon>
        <taxon>Pseudomonadales</taxon>
        <taxon>Pseudomonadaceae</taxon>
        <taxon>Pseudomonas</taxon>
        <taxon>Pseudomonas amygdali</taxon>
    </lineage>
</organism>
<evidence type="ECO:0000313" key="2">
    <source>
        <dbReference type="Proteomes" id="UP000050420"/>
    </source>
</evidence>
<dbReference type="EMBL" id="LJQU01000206">
    <property type="protein sequence ID" value="KPX96800.1"/>
    <property type="molecule type" value="Genomic_DNA"/>
</dbReference>
<reference evidence="1 2" key="1">
    <citation type="submission" date="2015-09" db="EMBL/GenBank/DDBJ databases">
        <title>Genome announcement of multiple Pseudomonas syringae strains.</title>
        <authorList>
            <person name="Thakur S."/>
            <person name="Wang P.W."/>
            <person name="Gong Y."/>
            <person name="Weir B.S."/>
            <person name="Guttman D.S."/>
        </authorList>
    </citation>
    <scope>NUCLEOTIDE SEQUENCE [LARGE SCALE GENOMIC DNA]</scope>
    <source>
        <strain evidence="1 2">ICMP4331</strain>
    </source>
</reference>
<dbReference type="Proteomes" id="UP000050420">
    <property type="component" value="Unassembled WGS sequence"/>
</dbReference>
<accession>A0A0P9VBW0</accession>
<dbReference type="AlphaFoldDB" id="A0A0P9VBW0"/>
<dbReference type="InterPro" id="IPR019734">
    <property type="entry name" value="TPR_rpt"/>
</dbReference>
<dbReference type="SMART" id="SM00028">
    <property type="entry name" value="TPR"/>
    <property type="match status" value="1"/>
</dbReference>
<dbReference type="PATRIC" id="fig|34065.5.peg.5946"/>
<sequence length="346" mass="37322">MLTALVKGHARVMPGLMERIKMGIWAWLTGKHAYAKANASMARTHDQKPVEIAGGFLTAPSINYHGLCKQSPGKAWVLSWNDATPDGRRGGHREEGEGRYILVDLINNAIVVNARMPRPNNGAVADNGSFCLEDWHFGSTLSGTFHVFTSQGLPIITKALTANILQSGISRNGLLAYCLTANSPTEDGRKLALFDLKEGVELFAVTPHRAFERIGFDEKLIQLVVKVSGGGEYRYGADGALVDEDAADAALLSSTNYTDVILTAEAMLKVACSVSELERILAAVIGSRALGADDNPAWKPTALKVQGLAHEALGQAREAIGCYEEALRLNSKIGVKRKLDALMKRL</sequence>
<name>A0A0P9VBW0_PSEA0</name>
<protein>
    <submittedName>
        <fullName evidence="1">Uncharacterized protein</fullName>
    </submittedName>
</protein>
<proteinExistence type="predicted"/>
<dbReference type="InterPro" id="IPR011990">
    <property type="entry name" value="TPR-like_helical_dom_sf"/>
</dbReference>
<comment type="caution">
    <text evidence="1">The sequence shown here is derived from an EMBL/GenBank/DDBJ whole genome shotgun (WGS) entry which is preliminary data.</text>
</comment>